<dbReference type="EMBL" id="JARBHB010000004">
    <property type="protein sequence ID" value="KAJ8887578.1"/>
    <property type="molecule type" value="Genomic_DNA"/>
</dbReference>
<keyword evidence="2" id="KW-1185">Reference proteome</keyword>
<protein>
    <submittedName>
        <fullName evidence="1">Uncharacterized protein</fullName>
    </submittedName>
</protein>
<gene>
    <name evidence="1" type="ORF">PR048_013795</name>
</gene>
<sequence>MFQKCHQYFFSYQGNDNEFHCADTITSSTSPVVPELISATLTTYCLDLGHRIRDQRVVASLTDEEKYQWLKNSRQEQKRSFQRNWLDMYEWLAYSKKGISGDYVKCAYFLGIVREGRIIRNTEAPCQHRLSQRKYDCKS</sequence>
<proteinExistence type="predicted"/>
<organism evidence="1 2">
    <name type="scientific">Dryococelus australis</name>
    <dbReference type="NCBI Taxonomy" id="614101"/>
    <lineage>
        <taxon>Eukaryota</taxon>
        <taxon>Metazoa</taxon>
        <taxon>Ecdysozoa</taxon>
        <taxon>Arthropoda</taxon>
        <taxon>Hexapoda</taxon>
        <taxon>Insecta</taxon>
        <taxon>Pterygota</taxon>
        <taxon>Neoptera</taxon>
        <taxon>Polyneoptera</taxon>
        <taxon>Phasmatodea</taxon>
        <taxon>Verophasmatodea</taxon>
        <taxon>Anareolatae</taxon>
        <taxon>Phasmatidae</taxon>
        <taxon>Eurycanthinae</taxon>
        <taxon>Dryococelus</taxon>
    </lineage>
</organism>
<comment type="caution">
    <text evidence="1">The sequence shown here is derived from an EMBL/GenBank/DDBJ whole genome shotgun (WGS) entry which is preliminary data.</text>
</comment>
<dbReference type="Proteomes" id="UP001159363">
    <property type="component" value="Chromosome X"/>
</dbReference>
<name>A0ABQ9HT70_9NEOP</name>
<evidence type="ECO:0000313" key="2">
    <source>
        <dbReference type="Proteomes" id="UP001159363"/>
    </source>
</evidence>
<accession>A0ABQ9HT70</accession>
<evidence type="ECO:0000313" key="1">
    <source>
        <dbReference type="EMBL" id="KAJ8887578.1"/>
    </source>
</evidence>
<reference evidence="1 2" key="1">
    <citation type="submission" date="2023-02" db="EMBL/GenBank/DDBJ databases">
        <title>LHISI_Scaffold_Assembly.</title>
        <authorList>
            <person name="Stuart O.P."/>
            <person name="Cleave R."/>
            <person name="Magrath M.J.L."/>
            <person name="Mikheyev A.S."/>
        </authorList>
    </citation>
    <scope>NUCLEOTIDE SEQUENCE [LARGE SCALE GENOMIC DNA]</scope>
    <source>
        <strain evidence="1">Daus_M_001</strain>
        <tissue evidence="1">Leg muscle</tissue>
    </source>
</reference>